<dbReference type="FunFam" id="1.10.630.10:FF:000022">
    <property type="entry name" value="Taxadiene 5-alpha hydroxylase"/>
    <property type="match status" value="1"/>
</dbReference>
<dbReference type="GO" id="GO:0016020">
    <property type="term" value="C:membrane"/>
    <property type="evidence" value="ECO:0007669"/>
    <property type="project" value="UniProtKB-SubCell"/>
</dbReference>
<reference evidence="12" key="1">
    <citation type="submission" date="2023-03" db="EMBL/GenBank/DDBJ databases">
        <authorList>
            <person name="Julca I."/>
        </authorList>
    </citation>
    <scope>NUCLEOTIDE SEQUENCE</scope>
</reference>
<evidence type="ECO:0000256" key="11">
    <source>
        <dbReference type="RuleBase" id="RU000461"/>
    </source>
</evidence>
<sequence length="475" mass="53953">MEVAMSDIALLLLSLTSCFLFLYLITNLFPTRKSQSTSSGKQLLPPGKTDWPFFSETLDFYSKYQKNVVQKFVMERCKRYSSKIFKTSLIGQPVIVISGAEGNKFLFSNQTDLFKHWFPSSIDKLFPNTNEVLADVSKVQAMRKFLTSILKGDALREHVRILDATIKQQLHTDDWNGEQVIKVGEMSRRYSFATGCKIFLGIEDQKKVDGLEELIKLILIGLTSIPINFPGTAFHRAMKSSKKVFKQIDAEIRQRKIEYNMGDQAASSGARNDFVSYLVQSTRDHGLFLTDVQIATLLTGLLIGSYWGIHATITNVFKHLADFPQVYDLVLKEQEEISSSKGANETLQWEDVRKMKYSWKVVCETLRLFPTEVGGFKEAITDFNYEGYTIPQGWKIHWNINATHHNPEYFPNPEKFDPSRFEGDGPAPYAFVPFGGGVRMCPGNEYARSAILIFLHNVVTNPVGKKTFPVNRINA</sequence>
<evidence type="ECO:0000256" key="7">
    <source>
        <dbReference type="ARBA" id="ARBA00023002"/>
    </source>
</evidence>
<dbReference type="GO" id="GO:0016125">
    <property type="term" value="P:sterol metabolic process"/>
    <property type="evidence" value="ECO:0007669"/>
    <property type="project" value="TreeGrafter"/>
</dbReference>
<keyword evidence="6" id="KW-1133">Transmembrane helix</keyword>
<dbReference type="InterPro" id="IPR017972">
    <property type="entry name" value="Cyt_P450_CS"/>
</dbReference>
<protein>
    <submittedName>
        <fullName evidence="12">OLC1v1009971C1</fullName>
    </submittedName>
</protein>
<keyword evidence="13" id="KW-1185">Reference proteome</keyword>
<dbReference type="InterPro" id="IPR036396">
    <property type="entry name" value="Cyt_P450_sf"/>
</dbReference>
<accession>A0AAV1DQQ2</accession>
<evidence type="ECO:0000256" key="1">
    <source>
        <dbReference type="ARBA" id="ARBA00001971"/>
    </source>
</evidence>
<organism evidence="12 13">
    <name type="scientific">Oldenlandia corymbosa var. corymbosa</name>
    <dbReference type="NCBI Taxonomy" id="529605"/>
    <lineage>
        <taxon>Eukaryota</taxon>
        <taxon>Viridiplantae</taxon>
        <taxon>Streptophyta</taxon>
        <taxon>Embryophyta</taxon>
        <taxon>Tracheophyta</taxon>
        <taxon>Spermatophyta</taxon>
        <taxon>Magnoliopsida</taxon>
        <taxon>eudicotyledons</taxon>
        <taxon>Gunneridae</taxon>
        <taxon>Pentapetalae</taxon>
        <taxon>asterids</taxon>
        <taxon>lamiids</taxon>
        <taxon>Gentianales</taxon>
        <taxon>Rubiaceae</taxon>
        <taxon>Rubioideae</taxon>
        <taxon>Spermacoceae</taxon>
        <taxon>Hedyotis-Oldenlandia complex</taxon>
        <taxon>Oldenlandia</taxon>
    </lineage>
</organism>
<evidence type="ECO:0000256" key="8">
    <source>
        <dbReference type="ARBA" id="ARBA00023004"/>
    </source>
</evidence>
<dbReference type="SUPFAM" id="SSF48264">
    <property type="entry name" value="Cytochrome P450"/>
    <property type="match status" value="1"/>
</dbReference>
<keyword evidence="8 10" id="KW-0408">Iron</keyword>
<dbReference type="Gene3D" id="1.10.630.10">
    <property type="entry name" value="Cytochrome P450"/>
    <property type="match status" value="1"/>
</dbReference>
<evidence type="ECO:0000256" key="5">
    <source>
        <dbReference type="ARBA" id="ARBA00022723"/>
    </source>
</evidence>
<evidence type="ECO:0000313" key="12">
    <source>
        <dbReference type="EMBL" id="CAI9110014.1"/>
    </source>
</evidence>
<proteinExistence type="inferred from homology"/>
<keyword evidence="5 10" id="KW-0479">Metal-binding</keyword>
<name>A0AAV1DQQ2_OLDCO</name>
<gene>
    <name evidence="12" type="ORF">OLC1_LOCUS17768</name>
</gene>
<evidence type="ECO:0000256" key="10">
    <source>
        <dbReference type="PIRSR" id="PIRSR602401-1"/>
    </source>
</evidence>
<evidence type="ECO:0000256" key="9">
    <source>
        <dbReference type="ARBA" id="ARBA00023136"/>
    </source>
</evidence>
<comment type="subcellular location">
    <subcellularLocation>
        <location evidence="2">Membrane</location>
        <topology evidence="2">Single-pass membrane protein</topology>
    </subcellularLocation>
</comment>
<comment type="cofactor">
    <cofactor evidence="1 10">
        <name>heme</name>
        <dbReference type="ChEBI" id="CHEBI:30413"/>
    </cofactor>
</comment>
<evidence type="ECO:0000256" key="4">
    <source>
        <dbReference type="ARBA" id="ARBA00022692"/>
    </source>
</evidence>
<dbReference type="PANTHER" id="PTHR24286">
    <property type="entry name" value="CYTOCHROME P450 26"/>
    <property type="match status" value="1"/>
</dbReference>
<dbReference type="Proteomes" id="UP001161247">
    <property type="component" value="Chromosome 6"/>
</dbReference>
<evidence type="ECO:0000313" key="13">
    <source>
        <dbReference type="Proteomes" id="UP001161247"/>
    </source>
</evidence>
<keyword evidence="4" id="KW-0812">Transmembrane</keyword>
<keyword evidence="11" id="KW-0503">Monooxygenase</keyword>
<keyword evidence="10 11" id="KW-0349">Heme</keyword>
<keyword evidence="7 11" id="KW-0560">Oxidoreductase</keyword>
<comment type="similarity">
    <text evidence="3 11">Belongs to the cytochrome P450 family.</text>
</comment>
<feature type="binding site" description="axial binding residue" evidence="10">
    <location>
        <position position="441"/>
    </location>
    <ligand>
        <name>heme</name>
        <dbReference type="ChEBI" id="CHEBI:30413"/>
    </ligand>
    <ligandPart>
        <name>Fe</name>
        <dbReference type="ChEBI" id="CHEBI:18248"/>
    </ligandPart>
</feature>
<dbReference type="GO" id="GO:0005506">
    <property type="term" value="F:iron ion binding"/>
    <property type="evidence" value="ECO:0007669"/>
    <property type="project" value="InterPro"/>
</dbReference>
<dbReference type="InterPro" id="IPR002401">
    <property type="entry name" value="Cyt_P450_E_grp-I"/>
</dbReference>
<dbReference type="Pfam" id="PF00067">
    <property type="entry name" value="p450"/>
    <property type="match status" value="1"/>
</dbReference>
<dbReference type="InterPro" id="IPR001128">
    <property type="entry name" value="Cyt_P450"/>
</dbReference>
<evidence type="ECO:0000256" key="3">
    <source>
        <dbReference type="ARBA" id="ARBA00010617"/>
    </source>
</evidence>
<dbReference type="GO" id="GO:0020037">
    <property type="term" value="F:heme binding"/>
    <property type="evidence" value="ECO:0007669"/>
    <property type="project" value="InterPro"/>
</dbReference>
<dbReference type="CDD" id="cd11043">
    <property type="entry name" value="CYP90-like"/>
    <property type="match status" value="1"/>
</dbReference>
<dbReference type="AlphaFoldDB" id="A0AAV1DQQ2"/>
<evidence type="ECO:0000256" key="6">
    <source>
        <dbReference type="ARBA" id="ARBA00022989"/>
    </source>
</evidence>
<dbReference type="PANTHER" id="PTHR24286:SF271">
    <property type="entry name" value="CYTOCHROME P450"/>
    <property type="match status" value="1"/>
</dbReference>
<keyword evidence="9" id="KW-0472">Membrane</keyword>
<dbReference type="PROSITE" id="PS00086">
    <property type="entry name" value="CYTOCHROME_P450"/>
    <property type="match status" value="1"/>
</dbReference>
<dbReference type="PRINTS" id="PR00463">
    <property type="entry name" value="EP450I"/>
</dbReference>
<dbReference type="EMBL" id="OX459123">
    <property type="protein sequence ID" value="CAI9110014.1"/>
    <property type="molecule type" value="Genomic_DNA"/>
</dbReference>
<dbReference type="GO" id="GO:0016712">
    <property type="term" value="F:oxidoreductase activity, acting on paired donors, with incorporation or reduction of molecular oxygen, reduced flavin or flavoprotein as one donor, and incorporation of one atom of oxygen"/>
    <property type="evidence" value="ECO:0007669"/>
    <property type="project" value="UniProtKB-ARBA"/>
</dbReference>
<evidence type="ECO:0000256" key="2">
    <source>
        <dbReference type="ARBA" id="ARBA00004167"/>
    </source>
</evidence>